<gene>
    <name evidence="5" type="ORF">MCUN1_001016</name>
</gene>
<dbReference type="InterPro" id="IPR001370">
    <property type="entry name" value="BIR_rpt"/>
</dbReference>
<keyword evidence="4" id="KW-0472">Membrane</keyword>
<dbReference type="GO" id="GO:0046872">
    <property type="term" value="F:metal ion binding"/>
    <property type="evidence" value="ECO:0007669"/>
    <property type="project" value="UniProtKB-KW"/>
</dbReference>
<dbReference type="PANTHER" id="PTHR46771:SF5">
    <property type="entry name" value="DETERIN"/>
    <property type="match status" value="1"/>
</dbReference>
<keyword evidence="6" id="KW-1185">Reference proteome</keyword>
<dbReference type="SMART" id="SM00238">
    <property type="entry name" value="BIR"/>
    <property type="match status" value="1"/>
</dbReference>
<evidence type="ECO:0000256" key="1">
    <source>
        <dbReference type="ARBA" id="ARBA00022723"/>
    </source>
</evidence>
<sequence>MSLLTQNFAVYYLCIGLLWVSSMMFVLFFVGGVYSDRIRVPFNPRGEMIFSSRVDTDFRQGYERYRNAYERKRRAAPTSRWKTEDPYEHINRSKNAGTERVVLAAQRTMSLSDTSTGDNDKFWTWTDEELLPSGTVMIAARKATFDDRWPYTGRRGWKPTANKLSEAGFHYTPTSDEIDACMCIYCGVELSGWERTDDPVHEHQRRRPHCPFFHCLMADAFDEAHNPDAQDDGGEQENMSDNDAPVTDEDRAPLEPSSTPVSKSLAPKTGSVANSVQSRRSKQEESDYADADSGSESHDDDNDTHDGTNDDIQECDDGDDASYVDPKQKSRRVPQTSTPPRAPKHAIEQSPAPQPKRVRSITTEDSRDAVEQVLGSATPNVDDYLPIPFPHKSSDVEKPPVPDPSSITVLDWIKEQQSYLLTTMRERIDARLAGMRQRNNEQRARLVKKLRSM</sequence>
<evidence type="ECO:0000256" key="2">
    <source>
        <dbReference type="ARBA" id="ARBA00022833"/>
    </source>
</evidence>
<dbReference type="Proteomes" id="UP001219933">
    <property type="component" value="Chromosome 2"/>
</dbReference>
<feature type="compositionally biased region" description="Acidic residues" evidence="3">
    <location>
        <begin position="229"/>
        <end position="240"/>
    </location>
</feature>
<dbReference type="PANTHER" id="PTHR46771">
    <property type="entry name" value="DETERIN"/>
    <property type="match status" value="1"/>
</dbReference>
<organism evidence="5 6">
    <name type="scientific">Malassezia cuniculi</name>
    <dbReference type="NCBI Taxonomy" id="948313"/>
    <lineage>
        <taxon>Eukaryota</taxon>
        <taxon>Fungi</taxon>
        <taxon>Dikarya</taxon>
        <taxon>Basidiomycota</taxon>
        <taxon>Ustilaginomycotina</taxon>
        <taxon>Malasseziomycetes</taxon>
        <taxon>Malasseziales</taxon>
        <taxon>Malasseziaceae</taxon>
        <taxon>Malassezia</taxon>
    </lineage>
</organism>
<keyword evidence="1" id="KW-0479">Metal-binding</keyword>
<feature type="compositionally biased region" description="Acidic residues" evidence="3">
    <location>
        <begin position="298"/>
        <end position="322"/>
    </location>
</feature>
<dbReference type="Gene3D" id="1.10.1170.10">
    <property type="entry name" value="Inhibitor Of Apoptosis Protein (2mihbC-IAP-1), Chain A"/>
    <property type="match status" value="1"/>
</dbReference>
<protein>
    <recommendedName>
        <fullName evidence="7">Protein bir1</fullName>
    </recommendedName>
</protein>
<feature type="region of interest" description="Disordered" evidence="3">
    <location>
        <begin position="224"/>
        <end position="366"/>
    </location>
</feature>
<evidence type="ECO:0008006" key="7">
    <source>
        <dbReference type="Google" id="ProtNLM"/>
    </source>
</evidence>
<keyword evidence="4" id="KW-0812">Transmembrane</keyword>
<dbReference type="SUPFAM" id="SSF57924">
    <property type="entry name" value="Inhibitor of apoptosis (IAP) repeat"/>
    <property type="match status" value="1"/>
</dbReference>
<name>A0AAF0ESC8_9BASI</name>
<dbReference type="CDD" id="cd00022">
    <property type="entry name" value="BIR"/>
    <property type="match status" value="1"/>
</dbReference>
<accession>A0AAF0ESC8</accession>
<reference evidence="5" key="1">
    <citation type="submission" date="2023-03" db="EMBL/GenBank/DDBJ databases">
        <title>Mating type loci evolution in Malassezia.</title>
        <authorList>
            <person name="Coelho M.A."/>
        </authorList>
    </citation>
    <scope>NUCLEOTIDE SEQUENCE</scope>
    <source>
        <strain evidence="5">CBS 11721</strain>
    </source>
</reference>
<proteinExistence type="predicted"/>
<dbReference type="EMBL" id="CP119878">
    <property type="protein sequence ID" value="WFD34179.1"/>
    <property type="molecule type" value="Genomic_DNA"/>
</dbReference>
<evidence type="ECO:0000256" key="4">
    <source>
        <dbReference type="SAM" id="Phobius"/>
    </source>
</evidence>
<keyword evidence="4" id="KW-1133">Transmembrane helix</keyword>
<dbReference type="Pfam" id="PF00653">
    <property type="entry name" value="BIR"/>
    <property type="match status" value="1"/>
</dbReference>
<dbReference type="PROSITE" id="PS50143">
    <property type="entry name" value="BIR_REPEAT_2"/>
    <property type="match status" value="1"/>
</dbReference>
<evidence type="ECO:0000256" key="3">
    <source>
        <dbReference type="SAM" id="MobiDB-lite"/>
    </source>
</evidence>
<evidence type="ECO:0000313" key="6">
    <source>
        <dbReference type="Proteomes" id="UP001219933"/>
    </source>
</evidence>
<feature type="transmembrane region" description="Helical" evidence="4">
    <location>
        <begin position="9"/>
        <end position="34"/>
    </location>
</feature>
<evidence type="ECO:0000313" key="5">
    <source>
        <dbReference type="EMBL" id="WFD34179.1"/>
    </source>
</evidence>
<dbReference type="InterPro" id="IPR051190">
    <property type="entry name" value="Baculoviral_IAP"/>
</dbReference>
<dbReference type="AlphaFoldDB" id="A0AAF0ESC8"/>
<keyword evidence="2" id="KW-0862">Zinc</keyword>